<dbReference type="OrthoDB" id="3266879at2759"/>
<dbReference type="GeneID" id="36332875"/>
<keyword evidence="3" id="KW-1185">Reference proteome</keyword>
<dbReference type="STRING" id="670580.A0A1X6NDD4"/>
<evidence type="ECO:0000313" key="2">
    <source>
        <dbReference type="EMBL" id="OSX66540.1"/>
    </source>
</evidence>
<reference evidence="2 3" key="1">
    <citation type="submission" date="2017-04" db="EMBL/GenBank/DDBJ databases">
        <title>Genome Sequence of the Model Brown-Rot Fungus Postia placenta SB12.</title>
        <authorList>
            <consortium name="DOE Joint Genome Institute"/>
            <person name="Gaskell J."/>
            <person name="Kersten P."/>
            <person name="Larrondo L.F."/>
            <person name="Canessa P."/>
            <person name="Martinez D."/>
            <person name="Hibbett D."/>
            <person name="Schmoll M."/>
            <person name="Kubicek C.P."/>
            <person name="Martinez A.T."/>
            <person name="Yadav J."/>
            <person name="Master E."/>
            <person name="Magnuson J.K."/>
            <person name="James T."/>
            <person name="Yaver D."/>
            <person name="Berka R."/>
            <person name="Labutti K."/>
            <person name="Lipzen A."/>
            <person name="Aerts A."/>
            <person name="Barry K."/>
            <person name="Henrissat B."/>
            <person name="Blanchette R."/>
            <person name="Grigoriev I."/>
            <person name="Cullen D."/>
        </authorList>
    </citation>
    <scope>NUCLEOTIDE SEQUENCE [LARGE SCALE GENOMIC DNA]</scope>
    <source>
        <strain evidence="2 3">MAD-698-R-SB12</strain>
    </source>
</reference>
<evidence type="ECO:0000256" key="1">
    <source>
        <dbReference type="SAM" id="MobiDB-lite"/>
    </source>
</evidence>
<dbReference type="AlphaFoldDB" id="A0A1X6NDD4"/>
<feature type="compositionally biased region" description="Polar residues" evidence="1">
    <location>
        <begin position="27"/>
        <end position="38"/>
    </location>
</feature>
<accession>A0A1X6NDD4</accession>
<evidence type="ECO:0000313" key="3">
    <source>
        <dbReference type="Proteomes" id="UP000194127"/>
    </source>
</evidence>
<dbReference type="Proteomes" id="UP000194127">
    <property type="component" value="Unassembled WGS sequence"/>
</dbReference>
<sequence>MASSILRSRALAASLRAPALAPRTYATIPNPTQPTDSPEPSDVPTPKGSGSTFWLLVGGTAAAVGGWYYMREGQPDIHAKRKADQEEALAKARELTAAGKRTVQDTVREGEKGYDQLKASGTEKVNEARAKTNDYVNGARSTVERQYDAAMTSVGNTYTAAAHTVEEAEARAKAAAEGAKQATQSWGAWLGSWFGYGKSKVDETKREAAAQVASGASKVEKEAEKRA</sequence>
<protein>
    <submittedName>
        <fullName evidence="2">Uncharacterized protein</fullName>
    </submittedName>
</protein>
<dbReference type="RefSeq" id="XP_024343334.1">
    <property type="nucleotide sequence ID" value="XM_024487926.1"/>
</dbReference>
<name>A0A1X6NDD4_9APHY</name>
<gene>
    <name evidence="2" type="ORF">POSPLADRAFT_1166555</name>
</gene>
<proteinExistence type="predicted"/>
<dbReference type="EMBL" id="KZ110592">
    <property type="protein sequence ID" value="OSX66540.1"/>
    <property type="molecule type" value="Genomic_DNA"/>
</dbReference>
<organism evidence="2 3">
    <name type="scientific">Postia placenta MAD-698-R-SB12</name>
    <dbReference type="NCBI Taxonomy" id="670580"/>
    <lineage>
        <taxon>Eukaryota</taxon>
        <taxon>Fungi</taxon>
        <taxon>Dikarya</taxon>
        <taxon>Basidiomycota</taxon>
        <taxon>Agaricomycotina</taxon>
        <taxon>Agaricomycetes</taxon>
        <taxon>Polyporales</taxon>
        <taxon>Adustoporiaceae</taxon>
        <taxon>Rhodonia</taxon>
    </lineage>
</organism>
<feature type="region of interest" description="Disordered" evidence="1">
    <location>
        <begin position="21"/>
        <end position="49"/>
    </location>
</feature>